<protein>
    <submittedName>
        <fullName evidence="3">C-type lectin domain-containing protein</fullName>
    </submittedName>
</protein>
<name>A0A914Q3C9_9BILA</name>
<organism evidence="2 3">
    <name type="scientific">Panagrolaimus davidi</name>
    <dbReference type="NCBI Taxonomy" id="227884"/>
    <lineage>
        <taxon>Eukaryota</taxon>
        <taxon>Metazoa</taxon>
        <taxon>Ecdysozoa</taxon>
        <taxon>Nematoda</taxon>
        <taxon>Chromadorea</taxon>
        <taxon>Rhabditida</taxon>
        <taxon>Tylenchina</taxon>
        <taxon>Panagrolaimomorpha</taxon>
        <taxon>Panagrolaimoidea</taxon>
        <taxon>Panagrolaimidae</taxon>
        <taxon>Panagrolaimus</taxon>
    </lineage>
</organism>
<dbReference type="InterPro" id="IPR001304">
    <property type="entry name" value="C-type_lectin-like"/>
</dbReference>
<reference evidence="3" key="1">
    <citation type="submission" date="2022-11" db="UniProtKB">
        <authorList>
            <consortium name="WormBaseParasite"/>
        </authorList>
    </citation>
    <scope>IDENTIFICATION</scope>
</reference>
<dbReference type="Pfam" id="PF00059">
    <property type="entry name" value="Lectin_C"/>
    <property type="match status" value="2"/>
</dbReference>
<dbReference type="InterPro" id="IPR016187">
    <property type="entry name" value="CTDL_fold"/>
</dbReference>
<keyword evidence="2" id="KW-1185">Reference proteome</keyword>
<dbReference type="InterPro" id="IPR050111">
    <property type="entry name" value="C-type_lectin/snaclec_domain"/>
</dbReference>
<dbReference type="Proteomes" id="UP000887578">
    <property type="component" value="Unplaced"/>
</dbReference>
<dbReference type="WBParaSite" id="PDA_v2.g23404.t1">
    <property type="protein sequence ID" value="PDA_v2.g23404.t1"/>
    <property type="gene ID" value="PDA_v2.g23404"/>
</dbReference>
<dbReference type="SUPFAM" id="SSF56436">
    <property type="entry name" value="C-type lectin-like"/>
    <property type="match status" value="2"/>
</dbReference>
<accession>A0A914Q3C9</accession>
<feature type="domain" description="C-type lectin" evidence="1">
    <location>
        <begin position="112"/>
        <end position="236"/>
    </location>
</feature>
<feature type="domain" description="C-type lectin" evidence="1">
    <location>
        <begin position="1"/>
        <end position="82"/>
    </location>
</feature>
<sequence>MFLSQKAALAFHDSTETDFWIGGTNELIPGNWSWIDGTPFTFTDWMKGQPENVSTSNCATSSFTNSLWTAEDCFKNKSFVCLIPSMTVTTTTIRSTTHKPYKCEDGWALSESSGFCYKAFTNMNMTWQDSEDFCITNNSAHLTSIHSKEENDFIADLARQAIPTSRDDCAYYQSWIGLFTVTENEIWLWSDNTPIDYLGWSSGEPNNPGLENCVQLMLHDKCYGDKINLWNNKICSFIEQTIVCKKPHEK</sequence>
<dbReference type="SMART" id="SM00034">
    <property type="entry name" value="CLECT"/>
    <property type="match status" value="1"/>
</dbReference>
<dbReference type="Gene3D" id="3.10.100.10">
    <property type="entry name" value="Mannose-Binding Protein A, subunit A"/>
    <property type="match status" value="2"/>
</dbReference>
<evidence type="ECO:0000259" key="1">
    <source>
        <dbReference type="PROSITE" id="PS50041"/>
    </source>
</evidence>
<proteinExistence type="predicted"/>
<evidence type="ECO:0000313" key="3">
    <source>
        <dbReference type="WBParaSite" id="PDA_v2.g23404.t1"/>
    </source>
</evidence>
<evidence type="ECO:0000313" key="2">
    <source>
        <dbReference type="Proteomes" id="UP000887578"/>
    </source>
</evidence>
<dbReference type="AlphaFoldDB" id="A0A914Q3C9"/>
<dbReference type="InterPro" id="IPR016186">
    <property type="entry name" value="C-type_lectin-like/link_sf"/>
</dbReference>
<dbReference type="PANTHER" id="PTHR22803">
    <property type="entry name" value="MANNOSE, PHOSPHOLIPASE, LECTIN RECEPTOR RELATED"/>
    <property type="match status" value="1"/>
</dbReference>
<dbReference type="PROSITE" id="PS50041">
    <property type="entry name" value="C_TYPE_LECTIN_2"/>
    <property type="match status" value="2"/>
</dbReference>
<dbReference type="CDD" id="cd00037">
    <property type="entry name" value="CLECT"/>
    <property type="match status" value="1"/>
</dbReference>